<dbReference type="Proteomes" id="UP001060170">
    <property type="component" value="Chromosome 15"/>
</dbReference>
<proteinExistence type="predicted"/>
<reference evidence="1 2" key="3">
    <citation type="journal article" date="2022" name="Microbiol. Spectr.">
        <title>Folding features and dynamics of 3D genome architecture in plant fungal pathogens.</title>
        <authorList>
            <person name="Xia C."/>
        </authorList>
    </citation>
    <scope>NUCLEOTIDE SEQUENCE [LARGE SCALE GENOMIC DNA]</scope>
    <source>
        <strain evidence="1 2">93-210</strain>
    </source>
</reference>
<reference evidence="2" key="1">
    <citation type="journal article" date="2018" name="BMC Genomics">
        <title>Genomic insights into host adaptation between the wheat stripe rust pathogen (Puccinia striiformis f. sp. tritici) and the barley stripe rust pathogen (Puccinia striiformis f. sp. hordei).</title>
        <authorList>
            <person name="Xia C."/>
            <person name="Wang M."/>
            <person name="Yin C."/>
            <person name="Cornejo O.E."/>
            <person name="Hulbert S.H."/>
            <person name="Chen X."/>
        </authorList>
    </citation>
    <scope>NUCLEOTIDE SEQUENCE [LARGE SCALE GENOMIC DNA]</scope>
    <source>
        <strain evidence="2">93-210</strain>
    </source>
</reference>
<comment type="caution">
    <text evidence="1">The sequence shown here is derived from an EMBL/GenBank/DDBJ whole genome shotgun (WGS) entry which is preliminary data.</text>
</comment>
<evidence type="ECO:0000313" key="2">
    <source>
        <dbReference type="Proteomes" id="UP001060170"/>
    </source>
</evidence>
<protein>
    <submittedName>
        <fullName evidence="1">Uncharacterized protein</fullName>
    </submittedName>
</protein>
<gene>
    <name evidence="1" type="ORF">MJO28_014536</name>
</gene>
<dbReference type="EMBL" id="CM045879">
    <property type="protein sequence ID" value="KAI7938957.1"/>
    <property type="molecule type" value="Genomic_DNA"/>
</dbReference>
<evidence type="ECO:0000313" key="1">
    <source>
        <dbReference type="EMBL" id="KAI7938957.1"/>
    </source>
</evidence>
<name>A0ACC0DU76_9BASI</name>
<keyword evidence="2" id="KW-1185">Reference proteome</keyword>
<organism evidence="1 2">
    <name type="scientific">Puccinia striiformis f. sp. tritici</name>
    <dbReference type="NCBI Taxonomy" id="168172"/>
    <lineage>
        <taxon>Eukaryota</taxon>
        <taxon>Fungi</taxon>
        <taxon>Dikarya</taxon>
        <taxon>Basidiomycota</taxon>
        <taxon>Pucciniomycotina</taxon>
        <taxon>Pucciniomycetes</taxon>
        <taxon>Pucciniales</taxon>
        <taxon>Pucciniaceae</taxon>
        <taxon>Puccinia</taxon>
    </lineage>
</organism>
<sequence length="600" mass="68361">MACGKLYKMNCMRGVISAFFPRSCLRNEYINLDLRPYHIRRENSKLKMRIFNIIQAGGRAVLVKKTTPKSRPAIQQQPLEDRIEETETEETENFTGRVHSESYSANNLSAAFDSILSASKTATSLTPVTTTTTVENQSNQPTQTFLKAVKTATLSTLEEYRQSILDSLAKDDPNGRIYSKNVRQMKDILAYEKWRKKLENSSAPSLTPTKKSNLVTPIISHRKELDERPSISDTSIAKKLINQFWNLNDLVDGTVLVSYAGYPTLIDELLKLKNIKKVIAIEEKPEYCIMYNDRWKKEVEDKRLFHIKNDGYWWESYSEVEEEGLLDDVPIEAWEKDHPSLFFICQLPHNKRSIQFLMQLISFIPNRNWLFQYGRVGMGFLGSGDVCQTMTRDQKEMKYTRITAAANCLTTIKTPGEKIHAELTEQDFFPHNLQLSGPSSTSSSSVLGIEEPKPTRPSKPTSSTSGAKKKRIYKSSREANPTAFVAALDLRPKADLILSSDEFQCLSFLQRVMFIHSAQSWVESISHAAAGAAILYDRLIKLDKQRDPDQPALAIPKSKTPRSFTDQDWVVLAKEFNRWPFRPRSFENDLELESDDGPGT</sequence>
<reference evidence="2" key="2">
    <citation type="journal article" date="2018" name="Mol. Plant Microbe Interact.">
        <title>Genome sequence resources for the wheat stripe rust pathogen (Puccinia striiformis f. sp. tritici) and the barley stripe rust pathogen (Puccinia striiformis f. sp. hordei).</title>
        <authorList>
            <person name="Xia C."/>
            <person name="Wang M."/>
            <person name="Yin C."/>
            <person name="Cornejo O.E."/>
            <person name="Hulbert S.H."/>
            <person name="Chen X."/>
        </authorList>
    </citation>
    <scope>NUCLEOTIDE SEQUENCE [LARGE SCALE GENOMIC DNA]</scope>
    <source>
        <strain evidence="2">93-210</strain>
    </source>
</reference>
<accession>A0ACC0DU76</accession>